<keyword evidence="7" id="KW-0472">Membrane</keyword>
<feature type="region of interest" description="Disordered" evidence="6">
    <location>
        <begin position="321"/>
        <end position="343"/>
    </location>
</feature>
<evidence type="ECO:0000256" key="5">
    <source>
        <dbReference type="PROSITE-ProRule" id="PRU00221"/>
    </source>
</evidence>
<evidence type="ECO:0000313" key="11">
    <source>
        <dbReference type="Proteomes" id="UP001302676"/>
    </source>
</evidence>
<dbReference type="InterPro" id="IPR015943">
    <property type="entry name" value="WD40/YVTN_repeat-like_dom_sf"/>
</dbReference>
<dbReference type="PROSITE" id="PS50294">
    <property type="entry name" value="WD_REPEATS_REGION"/>
    <property type="match status" value="1"/>
</dbReference>
<dbReference type="Gene3D" id="1.10.1540.10">
    <property type="entry name" value="BEACH domain"/>
    <property type="match status" value="1"/>
</dbReference>
<dbReference type="InterPro" id="IPR019775">
    <property type="entry name" value="WD40_repeat_CS"/>
</dbReference>
<dbReference type="Pfam" id="PF02138">
    <property type="entry name" value="Beach"/>
    <property type="match status" value="1"/>
</dbReference>
<dbReference type="InterPro" id="IPR023362">
    <property type="entry name" value="PH-BEACH_dom"/>
</dbReference>
<dbReference type="PROSITE" id="PS50082">
    <property type="entry name" value="WD_REPEATS_2"/>
    <property type="match status" value="1"/>
</dbReference>
<accession>A0AAN6ZPZ2</accession>
<reference evidence="10" key="2">
    <citation type="submission" date="2023-05" db="EMBL/GenBank/DDBJ databases">
        <authorList>
            <consortium name="Lawrence Berkeley National Laboratory"/>
            <person name="Steindorff A."/>
            <person name="Hensen N."/>
            <person name="Bonometti L."/>
            <person name="Westerberg I."/>
            <person name="Brannstrom I.O."/>
            <person name="Guillou S."/>
            <person name="Cros-Aarteil S."/>
            <person name="Calhoun S."/>
            <person name="Haridas S."/>
            <person name="Kuo A."/>
            <person name="Mondo S."/>
            <person name="Pangilinan J."/>
            <person name="Riley R."/>
            <person name="Labutti K."/>
            <person name="Andreopoulos B."/>
            <person name="Lipzen A."/>
            <person name="Chen C."/>
            <person name="Yanf M."/>
            <person name="Daum C."/>
            <person name="Ng V."/>
            <person name="Clum A."/>
            <person name="Ohm R."/>
            <person name="Martin F."/>
            <person name="Silar P."/>
            <person name="Natvig D."/>
            <person name="Lalanne C."/>
            <person name="Gautier V."/>
            <person name="Ament-Velasquez S.L."/>
            <person name="Kruys A."/>
            <person name="Hutchinson M.I."/>
            <person name="Powell A.J."/>
            <person name="Barry K."/>
            <person name="Miller A.N."/>
            <person name="Grigoriev I.V."/>
            <person name="Debuchy R."/>
            <person name="Gladieux P."/>
            <person name="Thoren M.H."/>
            <person name="Johannesson H."/>
        </authorList>
    </citation>
    <scope>NUCLEOTIDE SEQUENCE</scope>
    <source>
        <strain evidence="10">CBS 141.50</strain>
    </source>
</reference>
<dbReference type="CDD" id="cd06071">
    <property type="entry name" value="Beach"/>
    <property type="match status" value="1"/>
</dbReference>
<feature type="domain" description="BEACH" evidence="8">
    <location>
        <begin position="1837"/>
        <end position="2129"/>
    </location>
</feature>
<dbReference type="PANTHER" id="PTHR46108">
    <property type="entry name" value="BLUE CHEESE"/>
    <property type="match status" value="1"/>
</dbReference>
<dbReference type="SUPFAM" id="SSF50978">
    <property type="entry name" value="WD40 repeat-like"/>
    <property type="match status" value="1"/>
</dbReference>
<dbReference type="Gene3D" id="2.30.29.30">
    <property type="entry name" value="Pleckstrin-homology domain (PH domain)/Phosphotyrosine-binding domain (PTB)"/>
    <property type="match status" value="1"/>
</dbReference>
<dbReference type="SUPFAM" id="SSF81837">
    <property type="entry name" value="BEACH domain"/>
    <property type="match status" value="1"/>
</dbReference>
<feature type="domain" description="BEACH-type PH" evidence="9">
    <location>
        <begin position="1665"/>
        <end position="1798"/>
    </location>
</feature>
<evidence type="ECO:0000256" key="1">
    <source>
        <dbReference type="ARBA" id="ARBA00022574"/>
    </source>
</evidence>
<evidence type="ECO:0000256" key="7">
    <source>
        <dbReference type="SAM" id="Phobius"/>
    </source>
</evidence>
<dbReference type="PROSITE" id="PS50197">
    <property type="entry name" value="BEACH"/>
    <property type="match status" value="1"/>
</dbReference>
<dbReference type="InterPro" id="IPR036372">
    <property type="entry name" value="BEACH_dom_sf"/>
</dbReference>
<feature type="repeat" description="WD" evidence="5">
    <location>
        <begin position="2263"/>
        <end position="2304"/>
    </location>
</feature>
<dbReference type="InterPro" id="IPR036322">
    <property type="entry name" value="WD40_repeat_dom_sf"/>
</dbReference>
<feature type="region of interest" description="Disordered" evidence="6">
    <location>
        <begin position="969"/>
        <end position="993"/>
    </location>
</feature>
<evidence type="ECO:0000256" key="6">
    <source>
        <dbReference type="SAM" id="MobiDB-lite"/>
    </source>
</evidence>
<feature type="compositionally biased region" description="Basic and acidic residues" evidence="6">
    <location>
        <begin position="969"/>
        <end position="982"/>
    </location>
</feature>
<dbReference type="InterPro" id="IPR013320">
    <property type="entry name" value="ConA-like_dom_sf"/>
</dbReference>
<dbReference type="Pfam" id="PF03345">
    <property type="entry name" value="OST48_N"/>
    <property type="match status" value="1"/>
</dbReference>
<dbReference type="EMBL" id="MU853566">
    <property type="protein sequence ID" value="KAK4145734.1"/>
    <property type="molecule type" value="Genomic_DNA"/>
</dbReference>
<evidence type="ECO:0000256" key="3">
    <source>
        <dbReference type="ARBA" id="ARBA00054699"/>
    </source>
</evidence>
<comment type="function">
    <text evidence="3">May be involved in protein sorting and cell wall formation.</text>
</comment>
<gene>
    <name evidence="10" type="ORF">C8A04DRAFT_35547</name>
</gene>
<protein>
    <recommendedName>
        <fullName evidence="4">Beige protein homolog 1</fullName>
    </recommendedName>
</protein>
<dbReference type="Pfam" id="PF23295">
    <property type="entry name" value="Arm_4"/>
    <property type="match status" value="1"/>
</dbReference>
<dbReference type="InterPro" id="IPR001680">
    <property type="entry name" value="WD40_rpt"/>
</dbReference>
<feature type="compositionally biased region" description="Acidic residues" evidence="6">
    <location>
        <begin position="1634"/>
        <end position="1652"/>
    </location>
</feature>
<dbReference type="CDD" id="cd01201">
    <property type="entry name" value="PH_BEACH"/>
    <property type="match status" value="1"/>
</dbReference>
<dbReference type="GeneID" id="87819826"/>
<dbReference type="InterPro" id="IPR000409">
    <property type="entry name" value="BEACH_dom"/>
</dbReference>
<evidence type="ECO:0000259" key="8">
    <source>
        <dbReference type="PROSITE" id="PS50197"/>
    </source>
</evidence>
<evidence type="ECO:0000259" key="9">
    <source>
        <dbReference type="PROSITE" id="PS51783"/>
    </source>
</evidence>
<dbReference type="InterPro" id="IPR055459">
    <property type="entry name" value="OST48_MD"/>
</dbReference>
<dbReference type="InterPro" id="IPR055457">
    <property type="entry name" value="OST48_N"/>
</dbReference>
<feature type="transmembrane region" description="Helical" evidence="7">
    <location>
        <begin position="2870"/>
        <end position="2893"/>
    </location>
</feature>
<keyword evidence="11" id="KW-1185">Reference proteome</keyword>
<feature type="compositionally biased region" description="Polar residues" evidence="6">
    <location>
        <begin position="1570"/>
        <end position="1588"/>
    </location>
</feature>
<dbReference type="SMART" id="SM00320">
    <property type="entry name" value="WD40"/>
    <property type="match status" value="2"/>
</dbReference>
<dbReference type="PROSITE" id="PS51783">
    <property type="entry name" value="PH_BEACH"/>
    <property type="match status" value="1"/>
</dbReference>
<dbReference type="InterPro" id="IPR051944">
    <property type="entry name" value="BEACH_domain_protein"/>
</dbReference>
<dbReference type="PROSITE" id="PS00678">
    <property type="entry name" value="WD_REPEATS_1"/>
    <property type="match status" value="1"/>
</dbReference>
<dbReference type="Pfam" id="PF14844">
    <property type="entry name" value="PH_BEACH"/>
    <property type="match status" value="1"/>
</dbReference>
<dbReference type="SUPFAM" id="SSF50729">
    <property type="entry name" value="PH domain-like"/>
    <property type="match status" value="1"/>
</dbReference>
<dbReference type="PANTHER" id="PTHR46108:SF4">
    <property type="entry name" value="BLUE CHEESE"/>
    <property type="match status" value="1"/>
</dbReference>
<keyword evidence="1 5" id="KW-0853">WD repeat</keyword>
<reference evidence="10" key="1">
    <citation type="journal article" date="2023" name="Mol. Phylogenet. Evol.">
        <title>Genome-scale phylogeny and comparative genomics of the fungal order Sordariales.</title>
        <authorList>
            <person name="Hensen N."/>
            <person name="Bonometti L."/>
            <person name="Westerberg I."/>
            <person name="Brannstrom I.O."/>
            <person name="Guillou S."/>
            <person name="Cros-Aarteil S."/>
            <person name="Calhoun S."/>
            <person name="Haridas S."/>
            <person name="Kuo A."/>
            <person name="Mondo S."/>
            <person name="Pangilinan J."/>
            <person name="Riley R."/>
            <person name="LaButti K."/>
            <person name="Andreopoulos B."/>
            <person name="Lipzen A."/>
            <person name="Chen C."/>
            <person name="Yan M."/>
            <person name="Daum C."/>
            <person name="Ng V."/>
            <person name="Clum A."/>
            <person name="Steindorff A."/>
            <person name="Ohm R.A."/>
            <person name="Martin F."/>
            <person name="Silar P."/>
            <person name="Natvig D.O."/>
            <person name="Lalanne C."/>
            <person name="Gautier V."/>
            <person name="Ament-Velasquez S.L."/>
            <person name="Kruys A."/>
            <person name="Hutchinson M.I."/>
            <person name="Powell A.J."/>
            <person name="Barry K."/>
            <person name="Miller A.N."/>
            <person name="Grigoriev I.V."/>
            <person name="Debuchy R."/>
            <person name="Gladieux P."/>
            <person name="Hiltunen Thoren M."/>
            <person name="Johannesson H."/>
        </authorList>
    </citation>
    <scope>NUCLEOTIDE SEQUENCE</scope>
    <source>
        <strain evidence="10">CBS 141.50</strain>
    </source>
</reference>
<organism evidence="10 11">
    <name type="scientific">Dichotomopilus funicola</name>
    <dbReference type="NCBI Taxonomy" id="1934379"/>
    <lineage>
        <taxon>Eukaryota</taxon>
        <taxon>Fungi</taxon>
        <taxon>Dikarya</taxon>
        <taxon>Ascomycota</taxon>
        <taxon>Pezizomycotina</taxon>
        <taxon>Sordariomycetes</taxon>
        <taxon>Sordariomycetidae</taxon>
        <taxon>Sordariales</taxon>
        <taxon>Chaetomiaceae</taxon>
        <taxon>Dichotomopilus</taxon>
    </lineage>
</organism>
<dbReference type="Proteomes" id="UP001302676">
    <property type="component" value="Unassembled WGS sequence"/>
</dbReference>
<dbReference type="InterPro" id="IPR011993">
    <property type="entry name" value="PH-like_dom_sf"/>
</dbReference>
<evidence type="ECO:0000313" key="10">
    <source>
        <dbReference type="EMBL" id="KAK4145734.1"/>
    </source>
</evidence>
<dbReference type="InterPro" id="IPR056252">
    <property type="entry name" value="Alfy-like_Arm-like"/>
</dbReference>
<dbReference type="FunFam" id="1.10.1540.10:FF:000001">
    <property type="entry name" value="neurobeachin isoform X1"/>
    <property type="match status" value="1"/>
</dbReference>
<dbReference type="Pfam" id="PF23358">
    <property type="entry name" value="OST48_MD"/>
    <property type="match status" value="1"/>
</dbReference>
<dbReference type="SUPFAM" id="SSF49899">
    <property type="entry name" value="Concanavalin A-like lectins/glucanases"/>
    <property type="match status" value="1"/>
</dbReference>
<evidence type="ECO:0000256" key="4">
    <source>
        <dbReference type="ARBA" id="ARBA00073334"/>
    </source>
</evidence>
<proteinExistence type="predicted"/>
<keyword evidence="2" id="KW-0677">Repeat</keyword>
<feature type="compositionally biased region" description="Low complexity" evidence="6">
    <location>
        <begin position="331"/>
        <end position="343"/>
    </location>
</feature>
<evidence type="ECO:0000256" key="2">
    <source>
        <dbReference type="ARBA" id="ARBA00022737"/>
    </source>
</evidence>
<name>A0AAN6ZPZ2_9PEZI</name>
<comment type="caution">
    <text evidence="10">The sequence shown here is derived from an EMBL/GenBank/DDBJ whole genome shotgun (WGS) entry which is preliminary data.</text>
</comment>
<feature type="region of interest" description="Disordered" evidence="6">
    <location>
        <begin position="1560"/>
        <end position="1652"/>
    </location>
</feature>
<sequence length="2906" mass="325605">MLSVRSRRYRASTSASTLQTSKAAEILEALLRQLSVTTRSFIDGLYPQTEALIEQIRHIHQHVAVAPPPSPPQDDFRHLRGFQALLDVLRSFSGFYNPQKRSETERRAIFDLIHVVLATLSAVFRAHPGNRRYFRDRTLAEPEKAKVLALCKLLMHLGIEQLEDAQFLLNSPEVAASEFCLEMTEKHASPPFIQFDLSLHGHSSVELPNLGRSFPPQSAPGYTFAGWIRIDEFDPKSHTTLFGVFDSTQTCFLLAYLEKDTKNFILQTSVTSSRPSVRFKSITFKENQWYHLALVHRRPKTMVASKASLYVNGEFAEQIRASYPNPPPPSNASTESFVSFSSSSGKTNPVQGFLGTPRGLAAQVGPGLVRSKWSLASAHLFEDVLSDDLLAVYYRLGARYQGNFQDCLGGFQTYEASAALGLRNEVFHPGKDENSDILKAIRDKASTIVPEHRVLLSNFPRAVFTADGKFMESLLFRSLSRNAANSLFHATVKSGTAVAINGAVPCVNDALIKMNGISLLAGDPVVATPYYFDDNLWRLGGFTPVALKLVERSSTSDELLRSVELMFHCISNSWRNSEAMERDKGYAVLSMLLRAKLGYGVPGSDTQSQTWRLPLTNDARDRLSFQLLSLILHFVGYQHAEPIESFIINPLAYRVLLIDPDTWRRSSPLAQELYYKQFVTFAVKSKHHQFNSRRLLRMRIIKRLLDALKAETISQDILPHFMASFESLVKCNYNAEVHRSIALFITYAFHTPPGSLPRTPKPGSTSSRAATPGLGVFRRPTTELSPLSSAMGSRMLSKKELGIKILQMYSGLLCEEANLANIRKFAKTVTNKVIHASGPKKRTREYVLTSRQWLLYLLAENDPEIVVLGSKILARLLVTQPSGYTAKFASKTGGFWIMAYRLRQWWDISTLWPILFSILFGYDVSRINFDKSFDFFSLLELFGNSKVVFPDLLPVITSMLQHGLRDVLRHQDDPDSPDREPSPETNLGAVHTRPRARSMELGQALEPRKTHVPDKERVAANAAVLQTIVRFLADMQARSANFRDFALSSDYLRHLFAALYPVIVSSDPVTAETELNSKDTLNFEGGDVIIRPVPGSSSTAIPIIRTAGSVPADTQPYSRSPGRGTPLRRPSSFILVTSQSPPTVAPTPTRLNHAISPKKRSSTRNTSNAVLEGVLELIVNVFTDQVLARKEFHGFGLLLKVPPGFQEHRAYFETYILRNVITQLKNTVQLDQKVLTEPKILQNMARLCLHMAEAVFEGSFMNGAETMIEFAGTLLEYLQRPDVSSLKSVRLCSSAVATIRSSFLRFTLLRLSDMDDPETKDSEALTTMEQLIYWQTVLLGCLSTEDEFMKLLWYQLYNKLVNPRRDIRLVAAMLWRIMLVQKPEESSAIFRQTMTPDQKPLARGFEKLTELDDVSFLEWVDQHRSSLDVLFFDGMSKSWEDFVAVENQRTADSARSRAKSRKDKLRQWHTESLEKDNILLRHEMANSAWMKSIYFTEHFKHQRLLQDLQDDNAFLASTYAKMEQDLCRPGAVFSEPQTIKWKLDRTEGRNRMRLRLLPVYPAQQHPEFQPKNSSGPTGNLKPTTTAGSEGSRPTGPAPATVRPTSAGPDGNVDAPDISAEAEPVSGADSQSAVPEDDFELVEDPNEPDGDDAFEDKNRKVMRRLQQGDAVQNVFNISRIIGLDAPEGILIIGKNALYIMDNLFQSADGEIVNVWQAPPEERDPFSIIITGGKPGERPQGQSRIDQESRSWKWQDVLSISKRRFLFRDVAIEIFFTDGRSYLLAAINPAMRDEIYSRLTTMTPHTSNPSLLTSPEDIWRLESLRFTEEAPQTLGAKFGSIFNSSAWNPMMRRWQRGEISNFHYLMLVNTMAGRTFNDLTQYPVFPWVLADYTSEELDLNNPATFRDLSKPMGAQSPSRAADFAERYKSLAEIGETPFHYGTHYSSAMIVSSYLIRLPPFVQSYILLQGGTFDHPDRLFFSIKGAWTSASRENGTDVRELTPEFFYLPDFLTNINGYNFGVRQGGNGPIDNVVLPPWAKGDPKVFIAKHREALESPYVSQRLHQWIDLVFGFKQRGEVAVDNLNVFHPLSYKGARDLDNITDPQERAITTGIIHNFGQTPHQIFTKPHPAREYDHCPIKRLDTSIAALTRVSYPLLESRERVASLIYVPKLDRLLCASPFRLNLPPTYDKFLEWGYTDNSVRFFLSDNRKPAGLFENLHIGQISTLTFADSKTLITAGEDCVVSVYTIQSLPNKPLVDLQLRSSLFGHKTPVTHIVVSKAFSTVLTVSQDGIAFLWDLNSLEFIRKLPLARPVECAKINDVTGDVMLCSGQNVLLYTLNGELILDQNVSIAAEDFVHACAFYEGSQQGAGNEWLENQLVFTGHRRGVVNVWRKTVGQRSGRWVLEFVRRLDHVNMKSETGANVEAAITCIAPLAGLVYTGDDDGRVVSFSFFLTLCSATPICTGDIIGPCPVLAASSPSQPNRSPSRSRFILKHPRSLYFIPSRRRTPLGRGFQIEFETPKSESLALFHLGERSYDHIIFFPTKGKGLGPNLTPNILIDFMNANGNVLVTLSSGISTPSSLVSLLAELDIQLPAERTGLVVDHFNYDASSAADKHDVLLLPRPSPVRPDVKDFFGAGASDGDVLAFPRGVGAALGTSELLTPIVRAPRTAYSYNPKEQAEVVDELFAAGEQLSLVSAFQARNSARFTLVGSAELLQDKWFDAEVTPAGGKKTAKTLNREFAKRHHLDEAGAANVSNPNIYRIKNDVKYTISLSEYTWDTWVPFTVPANDALQLEFSMLSPFHRLPLAADSTHSSDSAAAYSATFKLPDQHGIFNFKVNYKRPFLSNVEEKNTVSVRHMAHDEWPRSFVITGAWPWIAGVGVTVGGWLAFCALWMYSAPPAKRETKKTQ</sequence>
<keyword evidence="7" id="KW-1133">Transmembrane helix</keyword>
<dbReference type="SMART" id="SM01026">
    <property type="entry name" value="Beach"/>
    <property type="match status" value="1"/>
</dbReference>
<dbReference type="Gene3D" id="2.130.10.10">
    <property type="entry name" value="YVTN repeat-like/Quinoprotein amine dehydrogenase"/>
    <property type="match status" value="1"/>
</dbReference>
<dbReference type="Gene3D" id="2.60.120.200">
    <property type="match status" value="1"/>
</dbReference>
<dbReference type="Pfam" id="PF13385">
    <property type="entry name" value="Laminin_G_3"/>
    <property type="match status" value="1"/>
</dbReference>
<keyword evidence="7" id="KW-0812">Transmembrane</keyword>
<dbReference type="RefSeq" id="XP_062639105.1">
    <property type="nucleotide sequence ID" value="XM_062783213.1"/>
</dbReference>
<feature type="region of interest" description="Disordered" evidence="6">
    <location>
        <begin position="1138"/>
        <end position="1163"/>
    </location>
</feature>